<feature type="compositionally biased region" description="Pro residues" evidence="1">
    <location>
        <begin position="48"/>
        <end position="59"/>
    </location>
</feature>
<evidence type="ECO:0000313" key="3">
    <source>
        <dbReference type="Ensembl" id="ENSABRP00000027761.1"/>
    </source>
</evidence>
<dbReference type="PANTHER" id="PTHR16124">
    <property type="entry name" value="MIS18-BINDING PROTEIN 1"/>
    <property type="match status" value="1"/>
</dbReference>
<dbReference type="GeneTree" id="ENSGT00390000007395"/>
<proteinExistence type="predicted"/>
<dbReference type="InterPro" id="IPR039110">
    <property type="entry name" value="KNL2-like"/>
</dbReference>
<dbReference type="Proteomes" id="UP000694426">
    <property type="component" value="Unplaced"/>
</dbReference>
<feature type="domain" description="SANTA" evidence="2">
    <location>
        <begin position="236"/>
        <end position="323"/>
    </location>
</feature>
<name>A0A8B9D2C5_9AVES</name>
<evidence type="ECO:0000259" key="2">
    <source>
        <dbReference type="Pfam" id="PF09133"/>
    </source>
</evidence>
<accession>A0A8B9D2C5</accession>
<sequence>MLAAATPGSRVAEPAPFRGVPLRAVPLSSLPAGTLTPLKELLARGRAAPPPPRCEPPPAACRELKRRAGGPPDTTSSNPIKQNISPSTTAEKPLVKPAFGEPVTNAPTECVVPDKDDQDDFLVESLDADDEMSQNTMTSSVNVYSAPFKPGDLLEDSCGGREANCYELLQEKGQLQPSDQQAAHRVKTLETNSQKPSQCLCSIMLSTPEVHIPRNQNQKDSKGPLDKPHSGQLKKICLTSWSIRVINGNTAICVEGKRKDMKDLSWHSNAITERVANNQVKTSSGNIYLLQGHIDSALMRKEGFPYRFIKRFTYGFSNKWKEYVEELLEERRR</sequence>
<dbReference type="Pfam" id="PF09133">
    <property type="entry name" value="SANTA"/>
    <property type="match status" value="1"/>
</dbReference>
<dbReference type="GO" id="GO:0000775">
    <property type="term" value="C:chromosome, centromeric region"/>
    <property type="evidence" value="ECO:0007669"/>
    <property type="project" value="TreeGrafter"/>
</dbReference>
<feature type="compositionally biased region" description="Polar residues" evidence="1">
    <location>
        <begin position="73"/>
        <end position="90"/>
    </location>
</feature>
<protein>
    <recommendedName>
        <fullName evidence="2">SANTA domain-containing protein</fullName>
    </recommendedName>
</protein>
<evidence type="ECO:0000313" key="4">
    <source>
        <dbReference type="Proteomes" id="UP000694426"/>
    </source>
</evidence>
<dbReference type="Ensembl" id="ENSABRT00000038757.1">
    <property type="protein sequence ID" value="ENSABRP00000027761.1"/>
    <property type="gene ID" value="ENSABRG00000023114.1"/>
</dbReference>
<keyword evidence="4" id="KW-1185">Reference proteome</keyword>
<reference evidence="3" key="1">
    <citation type="submission" date="2025-08" db="UniProtKB">
        <authorList>
            <consortium name="Ensembl"/>
        </authorList>
    </citation>
    <scope>IDENTIFICATION</scope>
</reference>
<feature type="region of interest" description="Disordered" evidence="1">
    <location>
        <begin position="41"/>
        <end position="94"/>
    </location>
</feature>
<dbReference type="AlphaFoldDB" id="A0A8B9D2C5"/>
<evidence type="ECO:0000256" key="1">
    <source>
        <dbReference type="SAM" id="MobiDB-lite"/>
    </source>
</evidence>
<dbReference type="PANTHER" id="PTHR16124:SF3">
    <property type="entry name" value="MIS18-BINDING PROTEIN 1"/>
    <property type="match status" value="1"/>
</dbReference>
<dbReference type="InterPro" id="IPR015216">
    <property type="entry name" value="SANTA"/>
</dbReference>
<reference evidence="3" key="2">
    <citation type="submission" date="2025-09" db="UniProtKB">
        <authorList>
            <consortium name="Ensembl"/>
        </authorList>
    </citation>
    <scope>IDENTIFICATION</scope>
</reference>
<organism evidence="3 4">
    <name type="scientific">Anser brachyrhynchus</name>
    <name type="common">Pink-footed goose</name>
    <dbReference type="NCBI Taxonomy" id="132585"/>
    <lineage>
        <taxon>Eukaryota</taxon>
        <taxon>Metazoa</taxon>
        <taxon>Chordata</taxon>
        <taxon>Craniata</taxon>
        <taxon>Vertebrata</taxon>
        <taxon>Euteleostomi</taxon>
        <taxon>Archelosauria</taxon>
        <taxon>Archosauria</taxon>
        <taxon>Dinosauria</taxon>
        <taxon>Saurischia</taxon>
        <taxon>Theropoda</taxon>
        <taxon>Coelurosauria</taxon>
        <taxon>Aves</taxon>
        <taxon>Neognathae</taxon>
        <taxon>Galloanserae</taxon>
        <taxon>Anseriformes</taxon>
        <taxon>Anatidae</taxon>
        <taxon>Anserinae</taxon>
        <taxon>Anser</taxon>
    </lineage>
</organism>